<dbReference type="SUPFAM" id="SSF48726">
    <property type="entry name" value="Immunoglobulin"/>
    <property type="match status" value="1"/>
</dbReference>
<sequence length="338" mass="38573">MAGCEWDDETGEVSGFLQYGYDGEDFLALDLKTLTWIAPKPQAVITKQRWDADKSRIKYHEIHLTQIYPEWLKMYLDYGKSSLLRKGVHIFQSMAGCEWDDETGEVNGFNQYGYNGEDFLAFDLKTSTWIAPKSQAVIIRQRWNADESRIKRIQIHLTEIYPKWLKMYLDWGKSSLLRKDLPSVSLLQKSPSSPVSCHATGFYPDRAMMFWRKDGEELHEDVDLGEILPNHDGSFQMSADLDLSSVPAEDWRRYDCVFHLSGVEDDIVTKLEKAEIRTNREEPSNMTIPITSALAVVVVAAVFIAAIGFAVYKKKKANRPPPPPVNSAELSEKLNPET</sequence>
<reference evidence="6" key="2">
    <citation type="submission" date="2025-09" db="UniProtKB">
        <authorList>
            <consortium name="Ensembl"/>
        </authorList>
    </citation>
    <scope>IDENTIFICATION</scope>
</reference>
<dbReference type="Pfam" id="PF00129">
    <property type="entry name" value="MHC_I"/>
    <property type="match status" value="2"/>
</dbReference>
<reference evidence="6" key="1">
    <citation type="submission" date="2025-08" db="UniProtKB">
        <authorList>
            <consortium name="Ensembl"/>
        </authorList>
    </citation>
    <scope>IDENTIFICATION</scope>
</reference>
<protein>
    <recommendedName>
        <fullName evidence="5">Ig-like domain-containing protein</fullName>
    </recommendedName>
</protein>
<keyword evidence="4" id="KW-0812">Transmembrane</keyword>
<dbReference type="PRINTS" id="PR01638">
    <property type="entry name" value="MHCCLASSI"/>
</dbReference>
<dbReference type="SUPFAM" id="SSF54452">
    <property type="entry name" value="MHC antigen-recognition domain"/>
    <property type="match status" value="2"/>
</dbReference>
<dbReference type="Gene3D" id="2.60.40.10">
    <property type="entry name" value="Immunoglobulins"/>
    <property type="match status" value="1"/>
</dbReference>
<accession>A0A8D0CPM1</accession>
<dbReference type="InterPro" id="IPR003597">
    <property type="entry name" value="Ig_C1-set"/>
</dbReference>
<dbReference type="Pfam" id="PF07654">
    <property type="entry name" value="C1-set"/>
    <property type="match status" value="1"/>
</dbReference>
<evidence type="ECO:0000256" key="3">
    <source>
        <dbReference type="SAM" id="MobiDB-lite"/>
    </source>
</evidence>
<dbReference type="InterPro" id="IPR011162">
    <property type="entry name" value="MHC_I/II-like_Ag-recog"/>
</dbReference>
<evidence type="ECO:0000259" key="5">
    <source>
        <dbReference type="PROSITE" id="PS50835"/>
    </source>
</evidence>
<dbReference type="InterPro" id="IPR001039">
    <property type="entry name" value="MHC_I_a_a1/a2"/>
</dbReference>
<dbReference type="InterPro" id="IPR007110">
    <property type="entry name" value="Ig-like_dom"/>
</dbReference>
<proteinExistence type="inferred from homology"/>
<feature type="domain" description="Ig-like" evidence="5">
    <location>
        <begin position="182"/>
        <end position="256"/>
    </location>
</feature>
<dbReference type="PROSITE" id="PS50835">
    <property type="entry name" value="IG_LIKE"/>
    <property type="match status" value="1"/>
</dbReference>
<dbReference type="InterPro" id="IPR050208">
    <property type="entry name" value="MHC_class-I_related"/>
</dbReference>
<dbReference type="GO" id="GO:0005615">
    <property type="term" value="C:extracellular space"/>
    <property type="evidence" value="ECO:0007669"/>
    <property type="project" value="TreeGrafter"/>
</dbReference>
<dbReference type="Gene3D" id="3.30.500.10">
    <property type="entry name" value="MHC class I-like antigen recognition-like"/>
    <property type="match status" value="2"/>
</dbReference>
<keyword evidence="4" id="KW-1133">Transmembrane helix</keyword>
<dbReference type="CDD" id="cd07698">
    <property type="entry name" value="IgC1_MHC_I_alpha3"/>
    <property type="match status" value="1"/>
</dbReference>
<name>A0A8D0CPM1_SANLU</name>
<dbReference type="GeneTree" id="ENSGT01120000271828"/>
<dbReference type="InterPro" id="IPR011161">
    <property type="entry name" value="MHC_I-like_Ag-recog"/>
</dbReference>
<evidence type="ECO:0000313" key="6">
    <source>
        <dbReference type="Ensembl" id="ENSSLUP00000006008.1"/>
    </source>
</evidence>
<dbReference type="Ensembl" id="ENSSLUT00000006163.1">
    <property type="protein sequence ID" value="ENSSLUP00000006008.1"/>
    <property type="gene ID" value="ENSSLUG00000002656.1"/>
</dbReference>
<dbReference type="InterPro" id="IPR013783">
    <property type="entry name" value="Ig-like_fold"/>
</dbReference>
<dbReference type="Proteomes" id="UP000694568">
    <property type="component" value="Unplaced"/>
</dbReference>
<dbReference type="GO" id="GO:0006955">
    <property type="term" value="P:immune response"/>
    <property type="evidence" value="ECO:0007669"/>
    <property type="project" value="TreeGrafter"/>
</dbReference>
<dbReference type="AlphaFoldDB" id="A0A8D0CPM1"/>
<dbReference type="SMART" id="SM00407">
    <property type="entry name" value="IGc1"/>
    <property type="match status" value="1"/>
</dbReference>
<dbReference type="PANTHER" id="PTHR16675">
    <property type="entry name" value="MHC CLASS I-RELATED"/>
    <property type="match status" value="1"/>
</dbReference>
<evidence type="ECO:0000256" key="2">
    <source>
        <dbReference type="RuleBase" id="RU004439"/>
    </source>
</evidence>
<feature type="region of interest" description="Disordered" evidence="3">
    <location>
        <begin position="315"/>
        <end position="338"/>
    </location>
</feature>
<evidence type="ECO:0000313" key="7">
    <source>
        <dbReference type="Proteomes" id="UP000694568"/>
    </source>
</evidence>
<evidence type="ECO:0000256" key="4">
    <source>
        <dbReference type="SAM" id="Phobius"/>
    </source>
</evidence>
<feature type="transmembrane region" description="Helical" evidence="4">
    <location>
        <begin position="290"/>
        <end position="312"/>
    </location>
</feature>
<keyword evidence="4" id="KW-0472">Membrane</keyword>
<dbReference type="InterPro" id="IPR037055">
    <property type="entry name" value="MHC_I-like_Ag-recog_sf"/>
</dbReference>
<organism evidence="6 7">
    <name type="scientific">Sander lucioperca</name>
    <name type="common">Pike-perch</name>
    <name type="synonym">Perca lucioperca</name>
    <dbReference type="NCBI Taxonomy" id="283035"/>
    <lineage>
        <taxon>Eukaryota</taxon>
        <taxon>Metazoa</taxon>
        <taxon>Chordata</taxon>
        <taxon>Craniata</taxon>
        <taxon>Vertebrata</taxon>
        <taxon>Euteleostomi</taxon>
        <taxon>Actinopterygii</taxon>
        <taxon>Neopterygii</taxon>
        <taxon>Teleostei</taxon>
        <taxon>Neoteleostei</taxon>
        <taxon>Acanthomorphata</taxon>
        <taxon>Eupercaria</taxon>
        <taxon>Perciformes</taxon>
        <taxon>Percoidei</taxon>
        <taxon>Percidae</taxon>
        <taxon>Luciopercinae</taxon>
        <taxon>Sander</taxon>
    </lineage>
</organism>
<comment type="similarity">
    <text evidence="2">Belongs to the MHC class I family.</text>
</comment>
<dbReference type="FunFam" id="2.60.40.10:FF:000943">
    <property type="entry name" value="Classical MHC class I molecule, alpha-chain"/>
    <property type="match status" value="1"/>
</dbReference>
<evidence type="ECO:0000256" key="1">
    <source>
        <dbReference type="ARBA" id="ARBA00023180"/>
    </source>
</evidence>
<keyword evidence="1" id="KW-0325">Glycoprotein</keyword>
<dbReference type="PANTHER" id="PTHR16675:SF237">
    <property type="entry name" value="MHC CLASS I ANTIGEN TRANSCRIPT VARIANT 1-RELATED"/>
    <property type="match status" value="1"/>
</dbReference>
<keyword evidence="7" id="KW-1185">Reference proteome</keyword>
<dbReference type="GO" id="GO:0009897">
    <property type="term" value="C:external side of plasma membrane"/>
    <property type="evidence" value="ECO:0007669"/>
    <property type="project" value="TreeGrafter"/>
</dbReference>
<dbReference type="InterPro" id="IPR036179">
    <property type="entry name" value="Ig-like_dom_sf"/>
</dbReference>